<feature type="compositionally biased region" description="Polar residues" evidence="1">
    <location>
        <begin position="32"/>
        <end position="41"/>
    </location>
</feature>
<gene>
    <name evidence="3" type="ORF">D0Y65_030516</name>
</gene>
<dbReference type="PANTHER" id="PTHR31569">
    <property type="entry name" value="SWIM-TYPE DOMAIN-CONTAINING PROTEIN"/>
    <property type="match status" value="1"/>
</dbReference>
<organism evidence="3 4">
    <name type="scientific">Glycine soja</name>
    <name type="common">Wild soybean</name>
    <dbReference type="NCBI Taxonomy" id="3848"/>
    <lineage>
        <taxon>Eukaryota</taxon>
        <taxon>Viridiplantae</taxon>
        <taxon>Streptophyta</taxon>
        <taxon>Embryophyta</taxon>
        <taxon>Tracheophyta</taxon>
        <taxon>Spermatophyta</taxon>
        <taxon>Magnoliopsida</taxon>
        <taxon>eudicotyledons</taxon>
        <taxon>Gunneridae</taxon>
        <taxon>Pentapetalae</taxon>
        <taxon>rosids</taxon>
        <taxon>fabids</taxon>
        <taxon>Fabales</taxon>
        <taxon>Fabaceae</taxon>
        <taxon>Papilionoideae</taxon>
        <taxon>50 kb inversion clade</taxon>
        <taxon>NPAAA clade</taxon>
        <taxon>indigoferoid/millettioid clade</taxon>
        <taxon>Phaseoleae</taxon>
        <taxon>Glycine</taxon>
        <taxon>Glycine subgen. Soja</taxon>
    </lineage>
</organism>
<reference evidence="3 4" key="1">
    <citation type="submission" date="2018-09" db="EMBL/GenBank/DDBJ databases">
        <title>A high-quality reference genome of wild soybean provides a powerful tool to mine soybean genomes.</title>
        <authorList>
            <person name="Xie M."/>
            <person name="Chung C.Y.L."/>
            <person name="Li M.-W."/>
            <person name="Wong F.-L."/>
            <person name="Chan T.-F."/>
            <person name="Lam H.-M."/>
        </authorList>
    </citation>
    <scope>NUCLEOTIDE SEQUENCE [LARGE SCALE GENOMIC DNA]</scope>
    <source>
        <strain evidence="4">cv. W05</strain>
        <tissue evidence="3">Hypocotyl of etiolated seedlings</tissue>
    </source>
</reference>
<proteinExistence type="predicted"/>
<dbReference type="Proteomes" id="UP000289340">
    <property type="component" value="Chromosome 11"/>
</dbReference>
<dbReference type="PANTHER" id="PTHR31569:SF4">
    <property type="entry name" value="SWIM-TYPE DOMAIN-CONTAINING PROTEIN"/>
    <property type="match status" value="1"/>
</dbReference>
<feature type="region of interest" description="Disordered" evidence="1">
    <location>
        <begin position="1"/>
        <end position="67"/>
    </location>
</feature>
<name>A0A445I4V1_GLYSO</name>
<evidence type="ECO:0000256" key="1">
    <source>
        <dbReference type="SAM" id="MobiDB-lite"/>
    </source>
</evidence>
<keyword evidence="4" id="KW-1185">Reference proteome</keyword>
<accession>A0A445I4V1</accession>
<feature type="domain" description="MULE transposase" evidence="2">
    <location>
        <begin position="305"/>
        <end position="399"/>
    </location>
</feature>
<dbReference type="InterPro" id="IPR018289">
    <property type="entry name" value="MULE_transposase_dom"/>
</dbReference>
<dbReference type="Pfam" id="PF10551">
    <property type="entry name" value="MULE"/>
    <property type="match status" value="1"/>
</dbReference>
<dbReference type="InterPro" id="IPR052579">
    <property type="entry name" value="Zinc_finger_SWIM"/>
</dbReference>
<protein>
    <submittedName>
        <fullName evidence="3">Protein FAR1-RELATED SEQUENCE 5</fullName>
    </submittedName>
</protein>
<comment type="caution">
    <text evidence="3">The sequence shown here is derived from an EMBL/GenBank/DDBJ whole genome shotgun (WGS) entry which is preliminary data.</text>
</comment>
<evidence type="ECO:0000313" key="4">
    <source>
        <dbReference type="Proteomes" id="UP000289340"/>
    </source>
</evidence>
<evidence type="ECO:0000259" key="2">
    <source>
        <dbReference type="Pfam" id="PF10551"/>
    </source>
</evidence>
<sequence length="430" mass="49922">MEQRQQKKNAQSRGEDHHHHVANNVEEEHTTRMGSRTTPSTAKERTEEDEVQPRKEEKMDEDQWTYDNTMPQEVDMDYENEEECGVNQPHVDCWDAFNTSQWARIVAHENRFVAVIMRSDTHTGSRGRSSFVLIGCERSGQYNCRNKEFVRRDTGSRKCGCPFKLHGKPKHGGEGWMVKLICGIHNHELAKSLVGHPYAGRLTKDEKKIIADMTNSMVKPKNILLMLKEHNANSCTTIKQIYNARSAYHSSIRGANTEMQHLMKHDKRDQYIHWHRLKDEVVVRDLFWCHPDAVKLCNACHLVFFIHSTYKTNRYRLPLLDFVGVTPTGMTFFAGFAYLEGERVNNIVWALERFRGLFLRNDRLPVVIVIDRDLSLMNAVKTVFPKCTNLLCRFHIDKNVKAKCKSLIGQKNAWEYVMDNWGTLVDCPSK</sequence>
<dbReference type="EMBL" id="QZWG01000011">
    <property type="protein sequence ID" value="RZB80824.1"/>
    <property type="molecule type" value="Genomic_DNA"/>
</dbReference>
<evidence type="ECO:0000313" key="3">
    <source>
        <dbReference type="EMBL" id="RZB80824.1"/>
    </source>
</evidence>
<feature type="compositionally biased region" description="Basic and acidic residues" evidence="1">
    <location>
        <begin position="42"/>
        <end position="58"/>
    </location>
</feature>
<dbReference type="AlphaFoldDB" id="A0A445I4V1"/>